<evidence type="ECO:0000313" key="4">
    <source>
        <dbReference type="Proteomes" id="UP000323924"/>
    </source>
</evidence>
<dbReference type="PANTHER" id="PTHR32385:SF15">
    <property type="entry name" value="INOSITOL PHOSPHOCERAMIDE MANNOSYLTRANSFERASE 1"/>
    <property type="match status" value="1"/>
</dbReference>
<evidence type="ECO:0000256" key="1">
    <source>
        <dbReference type="SAM" id="MobiDB-lite"/>
    </source>
</evidence>
<dbReference type="InterPro" id="IPR027417">
    <property type="entry name" value="P-loop_NTPase"/>
</dbReference>
<accession>A0AB34BZ52</accession>
<dbReference type="GO" id="GO:0016020">
    <property type="term" value="C:membrane"/>
    <property type="evidence" value="ECO:0007669"/>
    <property type="project" value="GOC"/>
</dbReference>
<evidence type="ECO:0000259" key="2">
    <source>
        <dbReference type="Pfam" id="PF12919"/>
    </source>
</evidence>
<dbReference type="Gene3D" id="3.90.550.20">
    <property type="match status" value="1"/>
</dbReference>
<organism evidence="3 4">
    <name type="scientific">Pseudomonas chlororaphis</name>
    <dbReference type="NCBI Taxonomy" id="587753"/>
    <lineage>
        <taxon>Bacteria</taxon>
        <taxon>Pseudomonadati</taxon>
        <taxon>Pseudomonadota</taxon>
        <taxon>Gammaproteobacteria</taxon>
        <taxon>Pseudomonadales</taxon>
        <taxon>Pseudomonadaceae</taxon>
        <taxon>Pseudomonas</taxon>
    </lineage>
</organism>
<feature type="compositionally biased region" description="Polar residues" evidence="1">
    <location>
        <begin position="1"/>
        <end position="19"/>
    </location>
</feature>
<dbReference type="GO" id="GO:0000030">
    <property type="term" value="F:mannosyltransferase activity"/>
    <property type="evidence" value="ECO:0007669"/>
    <property type="project" value="TreeGrafter"/>
</dbReference>
<name>A0AB34BZ52_9PSED</name>
<dbReference type="RefSeq" id="WP_150052438.1">
    <property type="nucleotide sequence ID" value="NZ_VWPC01000021.1"/>
</dbReference>
<dbReference type="SUPFAM" id="SSF52540">
    <property type="entry name" value="P-loop containing nucleoside triphosphate hydrolases"/>
    <property type="match status" value="1"/>
</dbReference>
<dbReference type="Pfam" id="PF12919">
    <property type="entry name" value="TcdA_TcdB"/>
    <property type="match status" value="1"/>
</dbReference>
<dbReference type="InterPro" id="IPR024770">
    <property type="entry name" value="TcdA/TcdB_cat"/>
</dbReference>
<dbReference type="Proteomes" id="UP000323924">
    <property type="component" value="Unassembled WGS sequence"/>
</dbReference>
<protein>
    <recommendedName>
        <fullName evidence="2">GT44 domain-containing protein</fullName>
    </recommendedName>
</protein>
<reference evidence="3 4" key="1">
    <citation type="submission" date="2019-09" db="EMBL/GenBank/DDBJ databases">
        <authorList>
            <person name="Vacheron J."/>
            <person name="Dubost A."/>
            <person name="Prigent-Combaret C."/>
            <person name="Muller D."/>
        </authorList>
    </citation>
    <scope>NUCLEOTIDE SEQUENCE [LARGE SCALE GENOMIC DNA]</scope>
    <source>
        <strain evidence="3 4">JV497</strain>
    </source>
</reference>
<proteinExistence type="predicted"/>
<comment type="caution">
    <text evidence="3">The sequence shown here is derived from an EMBL/GenBank/DDBJ whole genome shotgun (WGS) entry which is preliminary data.</text>
</comment>
<dbReference type="PANTHER" id="PTHR32385">
    <property type="entry name" value="MANNOSYL PHOSPHORYLINOSITOL CERAMIDE SYNTHASE"/>
    <property type="match status" value="1"/>
</dbReference>
<dbReference type="AlphaFoldDB" id="A0AB34BZ52"/>
<dbReference type="InterPro" id="IPR051706">
    <property type="entry name" value="Glycosyltransferase_domain"/>
</dbReference>
<dbReference type="EMBL" id="VWPC01000021">
    <property type="protein sequence ID" value="KAA5839277.1"/>
    <property type="molecule type" value="Genomic_DNA"/>
</dbReference>
<dbReference type="Gene3D" id="3.40.50.300">
    <property type="entry name" value="P-loop containing nucleotide triphosphate hydrolases"/>
    <property type="match status" value="1"/>
</dbReference>
<sequence>MHIQNASVLSQQPLSSTSGVDGVQAPKAFSEVYPKSEFKTVPSNIHMVWVGSQPGGDQEKYLRQWAEKNPGSTVMLWVDSQQFDAYATNKTARQEAEKVFPDYQAEKPLRGLFSQLKTTLGNTDALLNLGAQKQALSELNKELSAKGNESWKEKLLSGAAKVTPQNAGQVLAAFQQHTRGNDDKFLQAERLILDQTVKSWDRCASNPQRDTAKLSALQEKFSDVKNIEIRDLSNRSDIQLKNKDAYQHEIIGRNGAYPAASDIARYEILHEHGGVYADIDLECMQPLNGVLQAHPNLMLVGLAEGKNEASGSATPYFANALLASHPGSQMLADFIDKIGEDYQTLKGNEFRGDRYFSRPNKSTIEATGPNGLRGHVDSVVRQAQEQPDLMRNDVLSLSERIWDKGQQQNQDFWSSMESHFKFPDDYVNFETEEQQKSATKAMGGVAPSTASAPLEGTTVKKSEGAAGIGAPMRPGTVVSTEKVAALILEKINEKQQPGKPMIIFIAGPSASGKSVLTGALQEKALQFESVKTDHFLKSFSELSAIPANQGLPVADWPVVHGHADSFNRPLTEQLLEALSTGREFSYPLPSTYREGVMIGGFPRGERDTSGPHKQVQVPVSETYLIEGISTPHLVKDATHVLVRLDCEFDETVKRRAGRGHDASIPAQVRIAEDKRQYETFQQAMSQLGESVTPDIHLDSSGMTAGHFRLF</sequence>
<feature type="region of interest" description="Disordered" evidence="1">
    <location>
        <begin position="1"/>
        <end position="21"/>
    </location>
</feature>
<dbReference type="InterPro" id="IPR029044">
    <property type="entry name" value="Nucleotide-diphossugar_trans"/>
</dbReference>
<evidence type="ECO:0000313" key="3">
    <source>
        <dbReference type="EMBL" id="KAA5839277.1"/>
    </source>
</evidence>
<dbReference type="SUPFAM" id="SSF53448">
    <property type="entry name" value="Nucleotide-diphospho-sugar transferases"/>
    <property type="match status" value="1"/>
</dbReference>
<feature type="region of interest" description="Disordered" evidence="1">
    <location>
        <begin position="440"/>
        <end position="467"/>
    </location>
</feature>
<gene>
    <name evidence="3" type="ORF">F2A38_20650</name>
</gene>
<dbReference type="GO" id="GO:0051999">
    <property type="term" value="P:mannosyl-inositol phosphorylceramide biosynthetic process"/>
    <property type="evidence" value="ECO:0007669"/>
    <property type="project" value="TreeGrafter"/>
</dbReference>
<feature type="domain" description="GT44" evidence="2">
    <location>
        <begin position="44"/>
        <end position="281"/>
    </location>
</feature>